<gene>
    <name evidence="2" type="ORF">HAX54_011521</name>
</gene>
<organism evidence="2 3">
    <name type="scientific">Datura stramonium</name>
    <name type="common">Jimsonweed</name>
    <name type="synonym">Common thornapple</name>
    <dbReference type="NCBI Taxonomy" id="4076"/>
    <lineage>
        <taxon>Eukaryota</taxon>
        <taxon>Viridiplantae</taxon>
        <taxon>Streptophyta</taxon>
        <taxon>Embryophyta</taxon>
        <taxon>Tracheophyta</taxon>
        <taxon>Spermatophyta</taxon>
        <taxon>Magnoliopsida</taxon>
        <taxon>eudicotyledons</taxon>
        <taxon>Gunneridae</taxon>
        <taxon>Pentapetalae</taxon>
        <taxon>asterids</taxon>
        <taxon>lamiids</taxon>
        <taxon>Solanales</taxon>
        <taxon>Solanaceae</taxon>
        <taxon>Solanoideae</taxon>
        <taxon>Datureae</taxon>
        <taxon>Datura</taxon>
    </lineage>
</organism>
<name>A0ABS8TK36_DATST</name>
<comment type="caution">
    <text evidence="2">The sequence shown here is derived from an EMBL/GenBank/DDBJ whole genome shotgun (WGS) entry which is preliminary data.</text>
</comment>
<protein>
    <submittedName>
        <fullName evidence="2">Uncharacterized protein</fullName>
    </submittedName>
</protein>
<proteinExistence type="predicted"/>
<evidence type="ECO:0000313" key="3">
    <source>
        <dbReference type="Proteomes" id="UP000823775"/>
    </source>
</evidence>
<dbReference type="EMBL" id="JACEIK010001656">
    <property type="protein sequence ID" value="MCD7471205.1"/>
    <property type="molecule type" value="Genomic_DNA"/>
</dbReference>
<keyword evidence="3" id="KW-1185">Reference proteome</keyword>
<accession>A0ABS8TK36</accession>
<evidence type="ECO:0000313" key="2">
    <source>
        <dbReference type="EMBL" id="MCD7471205.1"/>
    </source>
</evidence>
<sequence>MEEIEVETGRVELLTEISGITTSFGGGGLRSIYSVNSRDLRVQGHFEATSMAVPPTTIRTVTTATQTLEVATKETEQRKKRYRGVSKDHGKNGQQKQEIHKKQQKFD</sequence>
<dbReference type="Proteomes" id="UP000823775">
    <property type="component" value="Unassembled WGS sequence"/>
</dbReference>
<feature type="compositionally biased region" description="Basic and acidic residues" evidence="1">
    <location>
        <begin position="85"/>
        <end position="107"/>
    </location>
</feature>
<evidence type="ECO:0000256" key="1">
    <source>
        <dbReference type="SAM" id="MobiDB-lite"/>
    </source>
</evidence>
<reference evidence="2 3" key="1">
    <citation type="journal article" date="2021" name="BMC Genomics">
        <title>Datura genome reveals duplications of psychoactive alkaloid biosynthetic genes and high mutation rate following tissue culture.</title>
        <authorList>
            <person name="Rajewski A."/>
            <person name="Carter-House D."/>
            <person name="Stajich J."/>
            <person name="Litt A."/>
        </authorList>
    </citation>
    <scope>NUCLEOTIDE SEQUENCE [LARGE SCALE GENOMIC DNA]</scope>
    <source>
        <strain evidence="2">AR-01</strain>
    </source>
</reference>
<feature type="region of interest" description="Disordered" evidence="1">
    <location>
        <begin position="69"/>
        <end position="107"/>
    </location>
</feature>